<dbReference type="InterPro" id="IPR050250">
    <property type="entry name" value="Macrolide_Exporter_MacB"/>
</dbReference>
<evidence type="ECO:0000256" key="5">
    <source>
        <dbReference type="ARBA" id="ARBA00023136"/>
    </source>
</evidence>
<dbReference type="RefSeq" id="WP_205721084.1">
    <property type="nucleotide sequence ID" value="NZ_CP070608.1"/>
</dbReference>
<dbReference type="InterPro" id="IPR047699">
    <property type="entry name" value="Permease_put_prefix"/>
</dbReference>
<evidence type="ECO:0000256" key="4">
    <source>
        <dbReference type="ARBA" id="ARBA00022989"/>
    </source>
</evidence>
<dbReference type="KEGG" id="fuv:JR347_13305"/>
<feature type="transmembrane region" description="Helical" evidence="6">
    <location>
        <begin position="497"/>
        <end position="520"/>
    </location>
</feature>
<evidence type="ECO:0000256" key="2">
    <source>
        <dbReference type="ARBA" id="ARBA00022475"/>
    </source>
</evidence>
<feature type="domain" description="MacB-like periplasmic core" evidence="8">
    <location>
        <begin position="95"/>
        <end position="314"/>
    </location>
</feature>
<name>A0A974WET1_9BACT</name>
<proteinExistence type="predicted"/>
<keyword evidence="4 6" id="KW-1133">Transmembrane helix</keyword>
<dbReference type="InterPro" id="IPR003838">
    <property type="entry name" value="ABC3_permease_C"/>
</dbReference>
<evidence type="ECO:0000313" key="9">
    <source>
        <dbReference type="EMBL" id="QSE96570.1"/>
    </source>
</evidence>
<gene>
    <name evidence="9" type="ORF">JR347_13305</name>
</gene>
<dbReference type="Pfam" id="PF12704">
    <property type="entry name" value="MacB_PCD"/>
    <property type="match status" value="2"/>
</dbReference>
<feature type="transmembrane region" description="Helical" evidence="6">
    <location>
        <begin position="360"/>
        <end position="380"/>
    </location>
</feature>
<sequence length="859" mass="97216">MKVTPPKWADKFLAWYCNPELLEEIQGDVYELFEKRLEQNTARAKRLFVWDVIRFFRWSTIKRTTTQNNYLNNTIMLGNYFKTGYRNLLKDKVTTTISVLGLSLAVGCAITTFFCIDYFIGMDAFHLNKERIYQVINVVNDNGHHQKYSDVPITLESKLRDIADVEKVTRIEYGNGNMRYEDNVFSEFIHFVDPDFKEIFSFPTKQMEPDALSEKSKIIISDRIAQKYFGQTNPIGKQVSIKFKDDKILAFQIGGVLDKTPPRHSFNPNVIISIDVFKELRPEEYESLSYDTDAIFVMVHDGAGPTAANDILKATVEEQNNVQANKKVISSSLLSYNHVLDINYEIVGSIMGGGHPAGRIALGVTSILLLLLACSNYINISVSSASKRLKEIAMRKVLGGSRGMIMRQFIIENILVCLIAVIIGTFLSYFFLLPGFNMAMPVEIPFSSYNMLNNVLLYAGLLIGLGLLSGLYPALFISKFQPISIFRGSQKFGRKSWLSRILLTFQFVIAFFTIVGSFVFTDASLQLANADWGYTPNDIISTPTVKNSTSEALYNKIVSNSSVQQAAKSFGHIGPYNPLISARYGETTVQTNSYEIDHNYVDVMGLEILEGRPFNEKGDYQKIIINEKLVRKMGWDAPLREHLVIDSTRYDVIGVVKDVVISDYYGGMSPMLFKPLHDKEPNYITFKTQENASMKAMSDLKGYWKELAPDDPFDGFYQAKIMDSFFDENQMNMLIISFLAVVTLIIASIGLYGLVAYNISRRMKEFSIRKVLGANLFYIIKLINKEYMWLLVVALIIGAPFGVYMMNQLIASVYPDTTQMTAYPVIVAILIIMLSFIITVARQVYKVGKANPVNNLRGD</sequence>
<evidence type="ECO:0000313" key="10">
    <source>
        <dbReference type="Proteomes" id="UP000662783"/>
    </source>
</evidence>
<feature type="transmembrane region" description="Helical" evidence="6">
    <location>
        <begin position="822"/>
        <end position="841"/>
    </location>
</feature>
<evidence type="ECO:0000259" key="8">
    <source>
        <dbReference type="Pfam" id="PF12704"/>
    </source>
</evidence>
<feature type="transmembrane region" description="Helical" evidence="6">
    <location>
        <begin position="414"/>
        <end position="436"/>
    </location>
</feature>
<feature type="transmembrane region" description="Helical" evidence="6">
    <location>
        <begin position="456"/>
        <end position="477"/>
    </location>
</feature>
<dbReference type="PANTHER" id="PTHR30572:SF18">
    <property type="entry name" value="ABC-TYPE MACROLIDE FAMILY EXPORT SYSTEM PERMEASE COMPONENT 2"/>
    <property type="match status" value="1"/>
</dbReference>
<feature type="transmembrane region" description="Helical" evidence="6">
    <location>
        <begin position="96"/>
        <end position="120"/>
    </location>
</feature>
<keyword evidence="3 6" id="KW-0812">Transmembrane</keyword>
<protein>
    <submittedName>
        <fullName evidence="9">ABC transporter permease</fullName>
    </submittedName>
</protein>
<comment type="subcellular location">
    <subcellularLocation>
        <location evidence="1">Cell membrane</location>
        <topology evidence="1">Multi-pass membrane protein</topology>
    </subcellularLocation>
</comment>
<dbReference type="GO" id="GO:0005886">
    <property type="term" value="C:plasma membrane"/>
    <property type="evidence" value="ECO:0007669"/>
    <property type="project" value="UniProtKB-SubCell"/>
</dbReference>
<evidence type="ECO:0000256" key="3">
    <source>
        <dbReference type="ARBA" id="ARBA00022692"/>
    </source>
</evidence>
<dbReference type="AlphaFoldDB" id="A0A974WET1"/>
<dbReference type="GO" id="GO:0022857">
    <property type="term" value="F:transmembrane transporter activity"/>
    <property type="evidence" value="ECO:0007669"/>
    <property type="project" value="TreeGrafter"/>
</dbReference>
<organism evidence="9 10">
    <name type="scientific">Fulvivirga lutea</name>
    <dbReference type="NCBI Taxonomy" id="2810512"/>
    <lineage>
        <taxon>Bacteria</taxon>
        <taxon>Pseudomonadati</taxon>
        <taxon>Bacteroidota</taxon>
        <taxon>Cytophagia</taxon>
        <taxon>Cytophagales</taxon>
        <taxon>Fulvivirgaceae</taxon>
        <taxon>Fulvivirga</taxon>
    </lineage>
</organism>
<feature type="domain" description="ABC3 transporter permease C-terminal" evidence="7">
    <location>
        <begin position="364"/>
        <end position="482"/>
    </location>
</feature>
<dbReference type="EMBL" id="CP070608">
    <property type="protein sequence ID" value="QSE96570.1"/>
    <property type="molecule type" value="Genomic_DNA"/>
</dbReference>
<dbReference type="PANTHER" id="PTHR30572">
    <property type="entry name" value="MEMBRANE COMPONENT OF TRANSPORTER-RELATED"/>
    <property type="match status" value="1"/>
</dbReference>
<keyword evidence="5 6" id="KW-0472">Membrane</keyword>
<reference evidence="9" key="1">
    <citation type="submission" date="2021-02" db="EMBL/GenBank/DDBJ databases">
        <title>Fulvivirga sp. S481 isolated from sea water.</title>
        <authorList>
            <person name="Bae S.S."/>
            <person name="Baek K."/>
        </authorList>
    </citation>
    <scope>NUCLEOTIDE SEQUENCE</scope>
    <source>
        <strain evidence="9">S481</strain>
    </source>
</reference>
<feature type="transmembrane region" description="Helical" evidence="6">
    <location>
        <begin position="733"/>
        <end position="759"/>
    </location>
</feature>
<feature type="domain" description="MacB-like periplasmic core" evidence="8">
    <location>
        <begin position="508"/>
        <end position="698"/>
    </location>
</feature>
<evidence type="ECO:0000259" key="7">
    <source>
        <dbReference type="Pfam" id="PF02687"/>
    </source>
</evidence>
<evidence type="ECO:0000256" key="6">
    <source>
        <dbReference type="SAM" id="Phobius"/>
    </source>
</evidence>
<evidence type="ECO:0000256" key="1">
    <source>
        <dbReference type="ARBA" id="ARBA00004651"/>
    </source>
</evidence>
<dbReference type="Proteomes" id="UP000662783">
    <property type="component" value="Chromosome"/>
</dbReference>
<keyword evidence="10" id="KW-1185">Reference proteome</keyword>
<feature type="domain" description="ABC3 transporter permease C-terminal" evidence="7">
    <location>
        <begin position="738"/>
        <end position="852"/>
    </location>
</feature>
<keyword evidence="2" id="KW-1003">Cell membrane</keyword>
<dbReference type="NCBIfam" id="NF038404">
    <property type="entry name" value="perm_prefix_2"/>
    <property type="match status" value="1"/>
</dbReference>
<dbReference type="InterPro" id="IPR025857">
    <property type="entry name" value="MacB_PCD"/>
</dbReference>
<feature type="transmembrane region" description="Helical" evidence="6">
    <location>
        <begin position="787"/>
        <end position="810"/>
    </location>
</feature>
<accession>A0A974WET1</accession>
<dbReference type="Pfam" id="PF02687">
    <property type="entry name" value="FtsX"/>
    <property type="match status" value="2"/>
</dbReference>